<dbReference type="Gene3D" id="3.80.10.10">
    <property type="entry name" value="Ribonuclease Inhibitor"/>
    <property type="match status" value="1"/>
</dbReference>
<comment type="caution">
    <text evidence="1">The sequence shown here is derived from an EMBL/GenBank/DDBJ whole genome shotgun (WGS) entry which is preliminary data.</text>
</comment>
<keyword evidence="2" id="KW-1185">Reference proteome</keyword>
<reference evidence="1 2" key="1">
    <citation type="submission" date="2024-01" db="EMBL/GenBank/DDBJ databases">
        <title>A draft genome for a cacao thread blight-causing isolate of Paramarasmius palmivorus.</title>
        <authorList>
            <person name="Baruah I.K."/>
            <person name="Bukari Y."/>
            <person name="Amoako-Attah I."/>
            <person name="Meinhardt L.W."/>
            <person name="Bailey B.A."/>
            <person name="Cohen S.P."/>
        </authorList>
    </citation>
    <scope>NUCLEOTIDE SEQUENCE [LARGE SCALE GENOMIC DNA]</scope>
    <source>
        <strain evidence="1 2">GH-12</strain>
    </source>
</reference>
<protein>
    <recommendedName>
        <fullName evidence="3">F-box domain-containing protein</fullName>
    </recommendedName>
</protein>
<evidence type="ECO:0000313" key="2">
    <source>
        <dbReference type="Proteomes" id="UP001383192"/>
    </source>
</evidence>
<organism evidence="1 2">
    <name type="scientific">Paramarasmius palmivorus</name>
    <dbReference type="NCBI Taxonomy" id="297713"/>
    <lineage>
        <taxon>Eukaryota</taxon>
        <taxon>Fungi</taxon>
        <taxon>Dikarya</taxon>
        <taxon>Basidiomycota</taxon>
        <taxon>Agaricomycotina</taxon>
        <taxon>Agaricomycetes</taxon>
        <taxon>Agaricomycetidae</taxon>
        <taxon>Agaricales</taxon>
        <taxon>Marasmiineae</taxon>
        <taxon>Marasmiaceae</taxon>
        <taxon>Paramarasmius</taxon>
    </lineage>
</organism>
<name>A0AAW0E405_9AGAR</name>
<gene>
    <name evidence="1" type="ORF">VNI00_002218</name>
</gene>
<dbReference type="AlphaFoldDB" id="A0AAW0E405"/>
<accession>A0AAW0E405</accession>
<evidence type="ECO:0008006" key="3">
    <source>
        <dbReference type="Google" id="ProtNLM"/>
    </source>
</evidence>
<dbReference type="EMBL" id="JAYKXP010000005">
    <property type="protein sequence ID" value="KAK7058582.1"/>
    <property type="molecule type" value="Genomic_DNA"/>
</dbReference>
<sequence>MPCPSTHLPNELWIEIFEWATICPTLSVFATSYEPFCNSQSPEADKVLRTKRTLALVCREWYALSQEFLYSDVRIGRSQSSLKSVLSRQESNSNAKFVRRVVLPYQSTTTPTYTPDPLPSVEILKLCNQVEVLVRPRLFSTIPTQNLPVDIPRFEFDADCTPLPTLKRLDWNYNFEAERTGGINSLNVVLRNAPNLQYLFLGNFTDRTYTTTSQPIQLPKLQTLSLSTISAQILYQLAYRWSLPSLTNVIIGALYIHSIETLWEKYGEQLKSVELGRHVGFLMGDHLGPCLQACPNLEELNYYIFFTLPPMFTDTHHSIISVGLHASPNMMVEDEGMWRLLENHFSALLDGALPGLRRVRLYGDWEHILHDKRFASSYAKLQEGYAVYICP</sequence>
<dbReference type="SUPFAM" id="SSF52058">
    <property type="entry name" value="L domain-like"/>
    <property type="match status" value="1"/>
</dbReference>
<dbReference type="InterPro" id="IPR032675">
    <property type="entry name" value="LRR_dom_sf"/>
</dbReference>
<evidence type="ECO:0000313" key="1">
    <source>
        <dbReference type="EMBL" id="KAK7058582.1"/>
    </source>
</evidence>
<proteinExistence type="predicted"/>
<dbReference type="Proteomes" id="UP001383192">
    <property type="component" value="Unassembled WGS sequence"/>
</dbReference>